<keyword evidence="4 6" id="KW-0720">Serine protease</keyword>
<dbReference type="PANTHER" id="PTHR24264">
    <property type="entry name" value="TRYPSIN-RELATED"/>
    <property type="match status" value="1"/>
</dbReference>
<dbReference type="AlphaFoldDB" id="A7S9K4"/>
<feature type="domain" description="Peptidase S1" evidence="7">
    <location>
        <begin position="1"/>
        <end position="233"/>
    </location>
</feature>
<dbReference type="PANTHER" id="PTHR24264:SF54">
    <property type="entry name" value="PEPTIDASE S1 DOMAIN-CONTAINING PROTEIN"/>
    <property type="match status" value="1"/>
</dbReference>
<evidence type="ECO:0000256" key="6">
    <source>
        <dbReference type="RuleBase" id="RU363034"/>
    </source>
</evidence>
<dbReference type="CDD" id="cd00190">
    <property type="entry name" value="Tryp_SPc"/>
    <property type="match status" value="1"/>
</dbReference>
<evidence type="ECO:0000313" key="9">
    <source>
        <dbReference type="Proteomes" id="UP000001593"/>
    </source>
</evidence>
<feature type="non-terminal residue" evidence="8">
    <location>
        <position position="235"/>
    </location>
</feature>
<protein>
    <recommendedName>
        <fullName evidence="7">Peptidase S1 domain-containing protein</fullName>
    </recommendedName>
</protein>
<comment type="similarity">
    <text evidence="1">Belongs to the peptidase S1 family.</text>
</comment>
<dbReference type="FunFam" id="2.40.10.10:FF:000077">
    <property type="entry name" value="Predicted protein"/>
    <property type="match status" value="1"/>
</dbReference>
<dbReference type="Proteomes" id="UP000001593">
    <property type="component" value="Unassembled WGS sequence"/>
</dbReference>
<dbReference type="InterPro" id="IPR050127">
    <property type="entry name" value="Serine_Proteases_S1"/>
</dbReference>
<gene>
    <name evidence="8" type="ORF">NEMVEDRAFT_v1g110126</name>
</gene>
<evidence type="ECO:0000256" key="1">
    <source>
        <dbReference type="ARBA" id="ARBA00007664"/>
    </source>
</evidence>
<dbReference type="HOGENOM" id="CLU_006842_0_4_1"/>
<evidence type="ECO:0000256" key="2">
    <source>
        <dbReference type="ARBA" id="ARBA00022670"/>
    </source>
</evidence>
<dbReference type="InterPro" id="IPR009003">
    <property type="entry name" value="Peptidase_S1_PA"/>
</dbReference>
<dbReference type="PROSITE" id="PS00134">
    <property type="entry name" value="TRYPSIN_HIS"/>
    <property type="match status" value="1"/>
</dbReference>
<evidence type="ECO:0000256" key="3">
    <source>
        <dbReference type="ARBA" id="ARBA00022801"/>
    </source>
</evidence>
<dbReference type="MEROPS" id="S01.233"/>
<dbReference type="PROSITE" id="PS00135">
    <property type="entry name" value="TRYPSIN_SER"/>
    <property type="match status" value="1"/>
</dbReference>
<dbReference type="InterPro" id="IPR033116">
    <property type="entry name" value="TRYPSIN_SER"/>
</dbReference>
<accession>A7S9K4</accession>
<dbReference type="SUPFAM" id="SSF50494">
    <property type="entry name" value="Trypsin-like serine proteases"/>
    <property type="match status" value="1"/>
</dbReference>
<dbReference type="PROSITE" id="PS50240">
    <property type="entry name" value="TRYPSIN_DOM"/>
    <property type="match status" value="1"/>
</dbReference>
<keyword evidence="3 6" id="KW-0378">Hydrolase</keyword>
<evidence type="ECO:0000256" key="5">
    <source>
        <dbReference type="ARBA" id="ARBA00023157"/>
    </source>
</evidence>
<evidence type="ECO:0000313" key="8">
    <source>
        <dbReference type="EMBL" id="EDO39623.1"/>
    </source>
</evidence>
<dbReference type="PRINTS" id="PR00722">
    <property type="entry name" value="CHYMOTRYPSIN"/>
</dbReference>
<evidence type="ECO:0000259" key="7">
    <source>
        <dbReference type="PROSITE" id="PS50240"/>
    </source>
</evidence>
<dbReference type="OMA" id="WILKEMA"/>
<dbReference type="PhylomeDB" id="A7S9K4"/>
<dbReference type="InterPro" id="IPR001314">
    <property type="entry name" value="Peptidase_S1A"/>
</dbReference>
<dbReference type="GO" id="GO:0005615">
    <property type="term" value="C:extracellular space"/>
    <property type="evidence" value="ECO:0000318"/>
    <property type="project" value="GO_Central"/>
</dbReference>
<dbReference type="SMART" id="SM00020">
    <property type="entry name" value="Tryp_SPc"/>
    <property type="match status" value="1"/>
</dbReference>
<dbReference type="Gene3D" id="2.40.10.10">
    <property type="entry name" value="Trypsin-like serine proteases"/>
    <property type="match status" value="1"/>
</dbReference>
<dbReference type="FunCoup" id="A7S9K4">
    <property type="interactions" value="30"/>
</dbReference>
<proteinExistence type="inferred from homology"/>
<dbReference type="EMBL" id="DS469604">
    <property type="protein sequence ID" value="EDO39623.1"/>
    <property type="molecule type" value="Genomic_DNA"/>
</dbReference>
<dbReference type="eggNOG" id="ENOG502S180">
    <property type="taxonomic scope" value="Eukaryota"/>
</dbReference>
<organism evidence="8 9">
    <name type="scientific">Nematostella vectensis</name>
    <name type="common">Starlet sea anemone</name>
    <dbReference type="NCBI Taxonomy" id="45351"/>
    <lineage>
        <taxon>Eukaryota</taxon>
        <taxon>Metazoa</taxon>
        <taxon>Cnidaria</taxon>
        <taxon>Anthozoa</taxon>
        <taxon>Hexacorallia</taxon>
        <taxon>Actiniaria</taxon>
        <taxon>Edwardsiidae</taxon>
        <taxon>Nematostella</taxon>
    </lineage>
</organism>
<evidence type="ECO:0000256" key="4">
    <source>
        <dbReference type="ARBA" id="ARBA00022825"/>
    </source>
</evidence>
<dbReference type="InParanoid" id="A7S9K4"/>
<dbReference type="InterPro" id="IPR001254">
    <property type="entry name" value="Trypsin_dom"/>
</dbReference>
<dbReference type="InterPro" id="IPR018114">
    <property type="entry name" value="TRYPSIN_HIS"/>
</dbReference>
<dbReference type="STRING" id="45351.A7S9K4"/>
<keyword evidence="2 6" id="KW-0645">Protease</keyword>
<dbReference type="GO" id="GO:0004252">
    <property type="term" value="F:serine-type endopeptidase activity"/>
    <property type="evidence" value="ECO:0000318"/>
    <property type="project" value="GO_Central"/>
</dbReference>
<reference evidence="8 9" key="1">
    <citation type="journal article" date="2007" name="Science">
        <title>Sea anemone genome reveals ancestral eumetazoan gene repertoire and genomic organization.</title>
        <authorList>
            <person name="Putnam N.H."/>
            <person name="Srivastava M."/>
            <person name="Hellsten U."/>
            <person name="Dirks B."/>
            <person name="Chapman J."/>
            <person name="Salamov A."/>
            <person name="Terry A."/>
            <person name="Shapiro H."/>
            <person name="Lindquist E."/>
            <person name="Kapitonov V.V."/>
            <person name="Jurka J."/>
            <person name="Genikhovich G."/>
            <person name="Grigoriev I.V."/>
            <person name="Lucas S.M."/>
            <person name="Steele R.E."/>
            <person name="Finnerty J.R."/>
            <person name="Technau U."/>
            <person name="Martindale M.Q."/>
            <person name="Rokhsar D.S."/>
        </authorList>
    </citation>
    <scope>NUCLEOTIDE SEQUENCE [LARGE SCALE GENOMIC DNA]</scope>
    <source>
        <strain evidence="9">CH2 X CH6</strain>
    </source>
</reference>
<dbReference type="InterPro" id="IPR043504">
    <property type="entry name" value="Peptidase_S1_PA_chymotrypsin"/>
</dbReference>
<keyword evidence="5" id="KW-1015">Disulfide bond</keyword>
<name>A7S9K4_NEMVE</name>
<keyword evidence="9" id="KW-1185">Reference proteome</keyword>
<sequence length="235" mass="26014">IVGGTQAKPGDWPWQVQLRSREGYPYCGGTLIHPQWILTATHCLKNKLPQDIVIRLGAQRRLESVGEEQDINVTRIIKHPSYSSPVRYAYDIALLKLRKPAELNKFINLVCLPHGMQIPAEHTKCWITGWGRLSPGGWAPINLRQASVPIVSRARCEVTYPKRLHDSMLCAGYDQGGIDSCQGDSGGPMVCESGGRFFLHGVTSWGVGCGFRGNFGVYSKVTHSLGWILKEMASL</sequence>
<dbReference type="Pfam" id="PF00089">
    <property type="entry name" value="Trypsin"/>
    <property type="match status" value="1"/>
</dbReference>
<dbReference type="GO" id="GO:0006508">
    <property type="term" value="P:proteolysis"/>
    <property type="evidence" value="ECO:0000318"/>
    <property type="project" value="GO_Central"/>
</dbReference>